<feature type="domain" description="Cyclin-D1-binding protein 1-like N-terminal" evidence="8">
    <location>
        <begin position="52"/>
        <end position="193"/>
    </location>
</feature>
<comment type="subcellular location">
    <subcellularLocation>
        <location evidence="2">Cytoplasm</location>
    </subcellularLocation>
    <subcellularLocation>
        <location evidence="1">Nucleus</location>
    </subcellularLocation>
</comment>
<sequence length="383" mass="42739">MGKSKRTKMGKSKKKDLNQSLITHPSNIVDTLQLYPNASPTVEKVHWDYVLHISDYLSTQATKVRMLWTGESPKAESLTETMESYFNALQGFLLCFHGSTLGAGPTLSSIIHGSVKKIVDSSFRLFQGSVSLYEGSYEKGEKPSIPQLSGAVLEACFSFKKVPTTNLVAIGSAISQVSVSMKDVLNEMNKVKPACPSRECEASGDDFSPEQIEVAKMVADIASEAMMVIIVIRVITRTMEEEHPKENSGFVDSLEKLLKLCQRNGVLIEELGTFVYHPPLKIDKMIQTVKILEGNLDEVEAQVKHMKRSSNAFPGVCRKLRDAIKLMEVELEKRKHLNQILVSHQNTIYNTLQLFDPTASPTEEKVNWNDVLKCLINSLNKHP</sequence>
<name>A0A8S1ZP69_ARAAE</name>
<evidence type="ECO:0000256" key="5">
    <source>
        <dbReference type="ARBA" id="ARBA00023242"/>
    </source>
</evidence>
<evidence type="ECO:0000313" key="10">
    <source>
        <dbReference type="EMBL" id="CAE5958298.1"/>
    </source>
</evidence>
<dbReference type="AlphaFoldDB" id="A0A8S1ZP69"/>
<keyword evidence="6" id="KW-0131">Cell cycle</keyword>
<dbReference type="Pfam" id="PF13324">
    <property type="entry name" value="GCIP_N"/>
    <property type="match status" value="1"/>
</dbReference>
<keyword evidence="11" id="KW-1185">Reference proteome</keyword>
<protein>
    <submittedName>
        <fullName evidence="10">Uncharacterized protein</fullName>
    </submittedName>
</protein>
<comment type="similarity">
    <text evidence="3">Belongs to the CCNDBP1 family.</text>
</comment>
<evidence type="ECO:0000256" key="2">
    <source>
        <dbReference type="ARBA" id="ARBA00004496"/>
    </source>
</evidence>
<evidence type="ECO:0000259" key="8">
    <source>
        <dbReference type="Pfam" id="PF13324"/>
    </source>
</evidence>
<dbReference type="GO" id="GO:0005737">
    <property type="term" value="C:cytoplasm"/>
    <property type="evidence" value="ECO:0007669"/>
    <property type="project" value="UniProtKB-SubCell"/>
</dbReference>
<evidence type="ECO:0000256" key="7">
    <source>
        <dbReference type="SAM" id="Coils"/>
    </source>
</evidence>
<dbReference type="Gene3D" id="1.20.1420.10">
    <property type="entry name" value="Talin, central domain"/>
    <property type="match status" value="1"/>
</dbReference>
<dbReference type="Gene3D" id="1.20.1410.10">
    <property type="entry name" value="I/LWEQ domain"/>
    <property type="match status" value="1"/>
</dbReference>
<feature type="coiled-coil region" evidence="7">
    <location>
        <begin position="282"/>
        <end position="309"/>
    </location>
</feature>
<organism evidence="10 11">
    <name type="scientific">Arabidopsis arenosa</name>
    <name type="common">Sand rock-cress</name>
    <name type="synonym">Cardaminopsis arenosa</name>
    <dbReference type="NCBI Taxonomy" id="38785"/>
    <lineage>
        <taxon>Eukaryota</taxon>
        <taxon>Viridiplantae</taxon>
        <taxon>Streptophyta</taxon>
        <taxon>Embryophyta</taxon>
        <taxon>Tracheophyta</taxon>
        <taxon>Spermatophyta</taxon>
        <taxon>Magnoliopsida</taxon>
        <taxon>eudicotyledons</taxon>
        <taxon>Gunneridae</taxon>
        <taxon>Pentapetalae</taxon>
        <taxon>rosids</taxon>
        <taxon>malvids</taxon>
        <taxon>Brassicales</taxon>
        <taxon>Brassicaceae</taxon>
        <taxon>Camelineae</taxon>
        <taxon>Arabidopsis</taxon>
    </lineage>
</organism>
<proteinExistence type="inferred from homology"/>
<evidence type="ECO:0000256" key="1">
    <source>
        <dbReference type="ARBA" id="ARBA00004123"/>
    </source>
</evidence>
<dbReference type="Pfam" id="PF20936">
    <property type="entry name" value="GCIP_C"/>
    <property type="match status" value="1"/>
</dbReference>
<evidence type="ECO:0000256" key="6">
    <source>
        <dbReference type="ARBA" id="ARBA00023306"/>
    </source>
</evidence>
<evidence type="ECO:0000313" key="11">
    <source>
        <dbReference type="Proteomes" id="UP000682877"/>
    </source>
</evidence>
<reference evidence="10" key="1">
    <citation type="submission" date="2021-01" db="EMBL/GenBank/DDBJ databases">
        <authorList>
            <person name="Bezrukov I."/>
        </authorList>
    </citation>
    <scope>NUCLEOTIDE SEQUENCE</scope>
</reference>
<dbReference type="Proteomes" id="UP000682877">
    <property type="component" value="Chromosome 1"/>
</dbReference>
<dbReference type="PANTHER" id="PTHR15492:SF1">
    <property type="entry name" value="CYCLIN-D1-BINDING PROTEIN 1"/>
    <property type="match status" value="1"/>
</dbReference>
<keyword evidence="5" id="KW-0539">Nucleus</keyword>
<dbReference type="EMBL" id="LR999451">
    <property type="protein sequence ID" value="CAE5958298.1"/>
    <property type="molecule type" value="Genomic_DNA"/>
</dbReference>
<dbReference type="GO" id="GO:0005634">
    <property type="term" value="C:nucleus"/>
    <property type="evidence" value="ECO:0007669"/>
    <property type="project" value="UniProtKB-SubCell"/>
</dbReference>
<gene>
    <name evidence="10" type="ORF">AARE701A_LOCUS1912</name>
</gene>
<dbReference type="PANTHER" id="PTHR15492">
    <property type="entry name" value="CYCLIN D1-BINDING PROTEIN 1"/>
    <property type="match status" value="1"/>
</dbReference>
<dbReference type="InterPro" id="IPR026907">
    <property type="entry name" value="GCIP-like"/>
</dbReference>
<accession>A0A8S1ZP69</accession>
<dbReference type="InterPro" id="IPR049317">
    <property type="entry name" value="GCIP-like_N"/>
</dbReference>
<feature type="domain" description="Cyclin-D1-binding protein 1-like C-terminal" evidence="9">
    <location>
        <begin position="204"/>
        <end position="300"/>
    </location>
</feature>
<evidence type="ECO:0000256" key="4">
    <source>
        <dbReference type="ARBA" id="ARBA00022490"/>
    </source>
</evidence>
<evidence type="ECO:0000256" key="3">
    <source>
        <dbReference type="ARBA" id="ARBA00008940"/>
    </source>
</evidence>
<keyword evidence="4" id="KW-0963">Cytoplasm</keyword>
<keyword evidence="7" id="KW-0175">Coiled coil</keyword>
<evidence type="ECO:0000259" key="9">
    <source>
        <dbReference type="Pfam" id="PF20936"/>
    </source>
</evidence>
<dbReference type="InterPro" id="IPR049318">
    <property type="entry name" value="GCIP_C"/>
</dbReference>